<organism evidence="3 4">
    <name type="scientific">Orbilia ellipsospora</name>
    <dbReference type="NCBI Taxonomy" id="2528407"/>
    <lineage>
        <taxon>Eukaryota</taxon>
        <taxon>Fungi</taxon>
        <taxon>Dikarya</taxon>
        <taxon>Ascomycota</taxon>
        <taxon>Pezizomycotina</taxon>
        <taxon>Orbiliomycetes</taxon>
        <taxon>Orbiliales</taxon>
        <taxon>Orbiliaceae</taxon>
        <taxon>Orbilia</taxon>
    </lineage>
</organism>
<name>A0AAV9XKE8_9PEZI</name>
<sequence length="588" mass="67012">MNRISAHSPSVPYKFVQSPKPTAPRKYTTDYDWEKHKDFILNLDSSGFSQPSIRRELEKVHNLIVSNRQIKHRLTKWRQICLDTPPRKSRVNIYPDIMIASWRHNSIQASNNPDCYKTGDLEVVETSNQLPPLEKTEPSKPEIAIDTLYFQTISSRAKLGGTKPILDRKPNITTRPSLPFEDSFLQNYLTGPDTSRSQSMRMGAIFEPDNLTLQLLDDSLKLSATIQIPDSGSQPRIIPDRFKLDWLSTPQVQLNSSEIISNTLENEFPLLGDFQSNSDFNQIFTTTTIYPDSWKHERLAALLVTLSQIIRRNNICATIATGTLLEGFESVTQKTELPLISIGPGTTSLFKILEEHTPIIIRAQNIINLNSRFCTFYPEYLEPSAPFISNDFLPKALVAAASSFRRAHPRHERKRRRIRVFMRELHEQELGMVWEYYHQRQNFGEDADTSNYPRNDTVDIRLHTWGESISTFENAPGAHQNLGQEIRVGEQTQSSINTPKPGPYDRNFETEQSQAIVEIDSPRDRPCEADTVEVVQLRSNIPESTAVDMADGKLQTFMADMCSLADPVAYFTTLRDTPSPNLTLRTIT</sequence>
<protein>
    <recommendedName>
        <fullName evidence="2">Clr5 domain-containing protein</fullName>
    </recommendedName>
</protein>
<evidence type="ECO:0000313" key="4">
    <source>
        <dbReference type="Proteomes" id="UP001365542"/>
    </source>
</evidence>
<gene>
    <name evidence="3" type="ORF">TWF694_006399</name>
</gene>
<dbReference type="EMBL" id="JAVHJO010000002">
    <property type="protein sequence ID" value="KAK6542446.1"/>
    <property type="molecule type" value="Genomic_DNA"/>
</dbReference>
<comment type="caution">
    <text evidence="3">The sequence shown here is derived from an EMBL/GenBank/DDBJ whole genome shotgun (WGS) entry which is preliminary data.</text>
</comment>
<reference evidence="3 4" key="1">
    <citation type="submission" date="2019-10" db="EMBL/GenBank/DDBJ databases">
        <authorList>
            <person name="Palmer J.M."/>
        </authorList>
    </citation>
    <scope>NUCLEOTIDE SEQUENCE [LARGE SCALE GENOMIC DNA]</scope>
    <source>
        <strain evidence="3 4">TWF694</strain>
    </source>
</reference>
<dbReference type="AlphaFoldDB" id="A0AAV9XKE8"/>
<feature type="region of interest" description="Disordered" evidence="1">
    <location>
        <begin position="1"/>
        <end position="23"/>
    </location>
</feature>
<keyword evidence="4" id="KW-1185">Reference proteome</keyword>
<feature type="domain" description="Clr5" evidence="2">
    <location>
        <begin position="29"/>
        <end position="78"/>
    </location>
</feature>
<accession>A0AAV9XKE8</accession>
<dbReference type="Proteomes" id="UP001365542">
    <property type="component" value="Unassembled WGS sequence"/>
</dbReference>
<evidence type="ECO:0000259" key="2">
    <source>
        <dbReference type="Pfam" id="PF14420"/>
    </source>
</evidence>
<dbReference type="Pfam" id="PF14420">
    <property type="entry name" value="Clr5"/>
    <property type="match status" value="1"/>
</dbReference>
<evidence type="ECO:0000313" key="3">
    <source>
        <dbReference type="EMBL" id="KAK6542446.1"/>
    </source>
</evidence>
<evidence type="ECO:0000256" key="1">
    <source>
        <dbReference type="SAM" id="MobiDB-lite"/>
    </source>
</evidence>
<dbReference type="InterPro" id="IPR025676">
    <property type="entry name" value="Clr5_dom"/>
</dbReference>
<proteinExistence type="predicted"/>